<evidence type="ECO:0000313" key="7">
    <source>
        <dbReference type="EMBL" id="ROS32105.1"/>
    </source>
</evidence>
<keyword evidence="3 5" id="KW-1133">Transmembrane helix</keyword>
<keyword evidence="4 5" id="KW-0472">Membrane</keyword>
<feature type="transmembrane region" description="Helical" evidence="5">
    <location>
        <begin position="250"/>
        <end position="274"/>
    </location>
</feature>
<keyword evidence="2 5" id="KW-0812">Transmembrane</keyword>
<dbReference type="AlphaFoldDB" id="A0A3N2G8A1"/>
<dbReference type="PROSITE" id="PS50850">
    <property type="entry name" value="MFS"/>
    <property type="match status" value="1"/>
</dbReference>
<dbReference type="PANTHER" id="PTHR23526">
    <property type="entry name" value="INTEGRAL MEMBRANE TRANSPORT PROTEIN-RELATED"/>
    <property type="match status" value="1"/>
</dbReference>
<evidence type="ECO:0000256" key="2">
    <source>
        <dbReference type="ARBA" id="ARBA00022692"/>
    </source>
</evidence>
<evidence type="ECO:0000256" key="4">
    <source>
        <dbReference type="ARBA" id="ARBA00023136"/>
    </source>
</evidence>
<dbReference type="InterPro" id="IPR011701">
    <property type="entry name" value="MFS"/>
</dbReference>
<proteinExistence type="predicted"/>
<dbReference type="Gene3D" id="1.20.1250.20">
    <property type="entry name" value="MFS general substrate transporter like domains"/>
    <property type="match status" value="1"/>
</dbReference>
<feature type="transmembrane region" description="Helical" evidence="5">
    <location>
        <begin position="75"/>
        <end position="93"/>
    </location>
</feature>
<dbReference type="PANTHER" id="PTHR23526:SF4">
    <property type="entry name" value="INTEGRAL MEMBRANE TRANSPORT PROTEIN"/>
    <property type="match status" value="1"/>
</dbReference>
<dbReference type="PRINTS" id="PR01035">
    <property type="entry name" value="TCRTETA"/>
</dbReference>
<dbReference type="EMBL" id="RKHY01000002">
    <property type="protein sequence ID" value="ROS32105.1"/>
    <property type="molecule type" value="Genomic_DNA"/>
</dbReference>
<dbReference type="InterPro" id="IPR020846">
    <property type="entry name" value="MFS_dom"/>
</dbReference>
<feature type="transmembrane region" description="Helical" evidence="5">
    <location>
        <begin position="99"/>
        <end position="123"/>
    </location>
</feature>
<protein>
    <submittedName>
        <fullName evidence="7">Putative MFS family arabinose efflux permease</fullName>
    </submittedName>
</protein>
<evidence type="ECO:0000256" key="1">
    <source>
        <dbReference type="ARBA" id="ARBA00004651"/>
    </source>
</evidence>
<dbReference type="GO" id="GO:0022857">
    <property type="term" value="F:transmembrane transporter activity"/>
    <property type="evidence" value="ECO:0007669"/>
    <property type="project" value="InterPro"/>
</dbReference>
<feature type="transmembrane region" description="Helical" evidence="5">
    <location>
        <begin position="135"/>
        <end position="157"/>
    </location>
</feature>
<comment type="subcellular location">
    <subcellularLocation>
        <location evidence="1">Cell membrane</location>
        <topology evidence="1">Multi-pass membrane protein</topology>
    </subcellularLocation>
</comment>
<reference evidence="7 8" key="1">
    <citation type="submission" date="2018-11" db="EMBL/GenBank/DDBJ databases">
        <title>Sequencing the genomes of 1000 actinobacteria strains.</title>
        <authorList>
            <person name="Klenk H.-P."/>
        </authorList>
    </citation>
    <scope>NUCLEOTIDE SEQUENCE [LARGE SCALE GENOMIC DNA]</scope>
    <source>
        <strain evidence="7 8">DSM 44348</strain>
    </source>
</reference>
<feature type="transmembrane region" description="Helical" evidence="5">
    <location>
        <begin position="286"/>
        <end position="319"/>
    </location>
</feature>
<evidence type="ECO:0000313" key="8">
    <source>
        <dbReference type="Proteomes" id="UP000274843"/>
    </source>
</evidence>
<accession>A0A3N2G8A1</accession>
<feature type="transmembrane region" description="Helical" evidence="5">
    <location>
        <begin position="43"/>
        <end position="63"/>
    </location>
</feature>
<feature type="transmembrane region" description="Helical" evidence="5">
    <location>
        <begin position="169"/>
        <end position="190"/>
    </location>
</feature>
<dbReference type="Proteomes" id="UP000274843">
    <property type="component" value="Unassembled WGS sequence"/>
</dbReference>
<dbReference type="GeneID" id="301849074"/>
<comment type="caution">
    <text evidence="7">The sequence shown here is derived from an EMBL/GenBank/DDBJ whole genome shotgun (WGS) entry which is preliminary data.</text>
</comment>
<dbReference type="InterPro" id="IPR001958">
    <property type="entry name" value="Tet-R_TetA/multi-R_MdtG-like"/>
</dbReference>
<dbReference type="GO" id="GO:0005886">
    <property type="term" value="C:plasma membrane"/>
    <property type="evidence" value="ECO:0007669"/>
    <property type="project" value="UniProtKB-SubCell"/>
</dbReference>
<dbReference type="Pfam" id="PF07690">
    <property type="entry name" value="MFS_1"/>
    <property type="match status" value="1"/>
</dbReference>
<name>A0A3N2G8A1_9PSEU</name>
<organism evidence="7 8">
    <name type="scientific">Amycolatopsis thermoflava</name>
    <dbReference type="NCBI Taxonomy" id="84480"/>
    <lineage>
        <taxon>Bacteria</taxon>
        <taxon>Bacillati</taxon>
        <taxon>Actinomycetota</taxon>
        <taxon>Actinomycetes</taxon>
        <taxon>Pseudonocardiales</taxon>
        <taxon>Pseudonocardiaceae</taxon>
        <taxon>Amycolatopsis</taxon>
        <taxon>Amycolatopsis methanolica group</taxon>
    </lineage>
</organism>
<feature type="transmembrane region" description="Helical" evidence="5">
    <location>
        <begin position="358"/>
        <end position="384"/>
    </location>
</feature>
<evidence type="ECO:0000256" key="5">
    <source>
        <dbReference type="SAM" id="Phobius"/>
    </source>
</evidence>
<feature type="transmembrane region" description="Helical" evidence="5">
    <location>
        <begin position="211"/>
        <end position="230"/>
    </location>
</feature>
<dbReference type="SUPFAM" id="SSF103473">
    <property type="entry name" value="MFS general substrate transporter"/>
    <property type="match status" value="1"/>
</dbReference>
<feature type="domain" description="Major facilitator superfamily (MFS) profile" evidence="6">
    <location>
        <begin position="1"/>
        <end position="394"/>
    </location>
</feature>
<gene>
    <name evidence="7" type="ORF">EDD35_7848</name>
</gene>
<keyword evidence="8" id="KW-1185">Reference proteome</keyword>
<dbReference type="RefSeq" id="WP_123687486.1">
    <property type="nucleotide sequence ID" value="NZ_RKHY01000002.1"/>
</dbReference>
<evidence type="ECO:0000256" key="3">
    <source>
        <dbReference type="ARBA" id="ARBA00022989"/>
    </source>
</evidence>
<dbReference type="InterPro" id="IPR052528">
    <property type="entry name" value="Sugar_transport-like"/>
</dbReference>
<sequence>MSPRSSRAALAALLACTVFSQTGLNLARPLISYRAIALGGDGFAIGLITAAYAVLSLTVALPLGRYTDRTGRTGAVLLAGAALLAAAPVLLALSTSLVLVGAAAAALGFGHIVFMVGAQGYVARASGDSTLDRHFGLFTAAVAAGQMFGPLGSGLVLGGATGPELLRPATTAAFVAAGCAAAALPAAVWLSRARTAAAPERRDAPSAFTMIRSRGMVAGLFVSLALLSAVDLLTAYLPLIAEERAIPPSVVGLLLALRSAASILSRLSLGALAARWSRRALVTTSAAGAGLALAVVAAPGTGALVMGFALVAGGFLLGIGQPLTMTAVVKSVPGHARGAALALRLWANRLGQVAMPSAAGLVAGALGATGALWLATGVLAAAAASTRATPGEQS</sequence>
<evidence type="ECO:0000259" key="6">
    <source>
        <dbReference type="PROSITE" id="PS50850"/>
    </source>
</evidence>
<dbReference type="InterPro" id="IPR036259">
    <property type="entry name" value="MFS_trans_sf"/>
</dbReference>